<proteinExistence type="predicted"/>
<name>A0A9P3UN03_LYOSH</name>
<evidence type="ECO:0000256" key="1">
    <source>
        <dbReference type="SAM" id="MobiDB-lite"/>
    </source>
</evidence>
<feature type="compositionally biased region" description="Low complexity" evidence="1">
    <location>
        <begin position="1"/>
        <end position="13"/>
    </location>
</feature>
<feature type="region of interest" description="Disordered" evidence="1">
    <location>
        <begin position="1"/>
        <end position="26"/>
    </location>
</feature>
<gene>
    <name evidence="2" type="ORF">LshimejAT787_0902790</name>
</gene>
<dbReference type="EMBL" id="BRPK01000009">
    <property type="protein sequence ID" value="GLB41064.1"/>
    <property type="molecule type" value="Genomic_DNA"/>
</dbReference>
<feature type="region of interest" description="Disordered" evidence="1">
    <location>
        <begin position="387"/>
        <end position="454"/>
    </location>
</feature>
<accession>A0A9P3UN03</accession>
<keyword evidence="3" id="KW-1185">Reference proteome</keyword>
<reference evidence="2" key="1">
    <citation type="submission" date="2022-07" db="EMBL/GenBank/DDBJ databases">
        <title>The genome of Lyophyllum shimeji provides insight into the initial evolution of ectomycorrhizal fungal genome.</title>
        <authorList>
            <person name="Kobayashi Y."/>
            <person name="Shibata T."/>
            <person name="Hirakawa H."/>
            <person name="Shigenobu S."/>
            <person name="Nishiyama T."/>
            <person name="Yamada A."/>
            <person name="Hasebe M."/>
            <person name="Kawaguchi M."/>
        </authorList>
    </citation>
    <scope>NUCLEOTIDE SEQUENCE</scope>
    <source>
        <strain evidence="2">AT787</strain>
    </source>
</reference>
<feature type="compositionally biased region" description="Acidic residues" evidence="1">
    <location>
        <begin position="793"/>
        <end position="809"/>
    </location>
</feature>
<dbReference type="Proteomes" id="UP001063166">
    <property type="component" value="Unassembled WGS sequence"/>
</dbReference>
<feature type="compositionally biased region" description="Basic and acidic residues" evidence="1">
    <location>
        <begin position="720"/>
        <end position="730"/>
    </location>
</feature>
<feature type="region of interest" description="Disordered" evidence="1">
    <location>
        <begin position="710"/>
        <end position="809"/>
    </location>
</feature>
<feature type="region of interest" description="Disordered" evidence="1">
    <location>
        <begin position="113"/>
        <end position="272"/>
    </location>
</feature>
<dbReference type="OrthoDB" id="3126250at2759"/>
<protein>
    <submittedName>
        <fullName evidence="2">Uncharacterized protein</fullName>
    </submittedName>
</protein>
<sequence>MATSRSSSSQSQSEVEKNTMATKSSLPDAMELGSYWEVQKKSILNTWREKHPTLSARRSKSIRELADKALLESHDANRRTSKGRYNVGTVYQGFLREFTQLYYDRRTVRRSQQGLETSQRVGGLSGGRRGIESANSSVAREAASGLPPLPRTTTSTTRPLPEGQAATSGGQSQRISALKSCHGGMTSPSEAVGGIEGCRRRFESPSVTATLRTPPVETNDVANEAPLQRNSGAAGGSSSRPTTEETMDSSMGTNKRGPQDTAEHPAAVQSPARRMGCVAPLGAHRGPGIGVASRSPGGAPSSAYVVENLEESAYKERARRAATLEPTRQAPANMVGRSRSSDARWGTEPSAAVGRGVLDHGVMARHAGRANFALKPRESELNHSQTANMVSGSWMASKTPSQAYERDHVPSTTTPARSKARRYPSPGHAGPISSGHASAQSTPIEGVYTRPSGAGGKRIAARIVHGSRDAGAGQRMLVTPAKSRCHPKSFRTCHTFDDYVSVHRKRCDWLMAPGESFSPTMISVLWHEWTVSGYASMADAQNPVDRNYADSSTTNHFDDDSNVHSVDETVADENLTHYSEPECDEQEVPPTSHNCHSVSASCSPSPTPSAACVSASRSSTPSVTVVSVYDYSETLPASANVEYLACMRQLVVREPSDGEASGDDGLSEGAVDAPENLTYDVRTYRCEEDCGVFQYYTEDLERVSINSDDLQYEPIPGSDHGYDHSPRSDQAEGGSSVNDYDTENEEGAYDGDDTQYGDEEGVYEDADTQYEDEEGVYEDADTQYEPDVGSIYDDPEPDMGSASDDDDQW</sequence>
<comment type="caution">
    <text evidence="2">The sequence shown here is derived from an EMBL/GenBank/DDBJ whole genome shotgun (WGS) entry which is preliminary data.</text>
</comment>
<evidence type="ECO:0000313" key="3">
    <source>
        <dbReference type="Proteomes" id="UP001063166"/>
    </source>
</evidence>
<feature type="compositionally biased region" description="Polar residues" evidence="1">
    <location>
        <begin position="387"/>
        <end position="402"/>
    </location>
</feature>
<feature type="compositionally biased region" description="Polar residues" evidence="1">
    <location>
        <begin position="165"/>
        <end position="175"/>
    </location>
</feature>
<dbReference type="AlphaFoldDB" id="A0A9P3UN03"/>
<organism evidence="2 3">
    <name type="scientific">Lyophyllum shimeji</name>
    <name type="common">Hon-shimeji</name>
    <name type="synonym">Tricholoma shimeji</name>
    <dbReference type="NCBI Taxonomy" id="47721"/>
    <lineage>
        <taxon>Eukaryota</taxon>
        <taxon>Fungi</taxon>
        <taxon>Dikarya</taxon>
        <taxon>Basidiomycota</taxon>
        <taxon>Agaricomycotina</taxon>
        <taxon>Agaricomycetes</taxon>
        <taxon>Agaricomycetidae</taxon>
        <taxon>Agaricales</taxon>
        <taxon>Tricholomatineae</taxon>
        <taxon>Lyophyllaceae</taxon>
        <taxon>Lyophyllum</taxon>
    </lineage>
</organism>
<feature type="compositionally biased region" description="Acidic residues" evidence="1">
    <location>
        <begin position="740"/>
        <end position="784"/>
    </location>
</feature>
<feature type="region of interest" description="Disordered" evidence="1">
    <location>
        <begin position="545"/>
        <end position="564"/>
    </location>
</feature>
<evidence type="ECO:0000313" key="2">
    <source>
        <dbReference type="EMBL" id="GLB41064.1"/>
    </source>
</evidence>
<feature type="compositionally biased region" description="Low complexity" evidence="1">
    <location>
        <begin position="151"/>
        <end position="161"/>
    </location>
</feature>